<feature type="compositionally biased region" description="Basic and acidic residues" evidence="2">
    <location>
        <begin position="103"/>
        <end position="112"/>
    </location>
</feature>
<feature type="compositionally biased region" description="Basic residues" evidence="2">
    <location>
        <begin position="81"/>
        <end position="90"/>
    </location>
</feature>
<feature type="coiled-coil region" evidence="1">
    <location>
        <begin position="31"/>
        <end position="65"/>
    </location>
</feature>
<dbReference type="AlphaFoldDB" id="A0A6C0JS92"/>
<dbReference type="EMBL" id="MN740667">
    <property type="protein sequence ID" value="QHU06758.1"/>
    <property type="molecule type" value="Genomic_DNA"/>
</dbReference>
<name>A0A6C0JS92_9ZZZZ</name>
<reference evidence="4" key="1">
    <citation type="journal article" date="2020" name="Nature">
        <title>Giant virus diversity and host interactions through global metagenomics.</title>
        <authorList>
            <person name="Schulz F."/>
            <person name="Roux S."/>
            <person name="Paez-Espino D."/>
            <person name="Jungbluth S."/>
            <person name="Walsh D.A."/>
            <person name="Denef V.J."/>
            <person name="McMahon K.D."/>
            <person name="Konstantinidis K.T."/>
            <person name="Eloe-Fadrosh E.A."/>
            <person name="Kyrpides N.C."/>
            <person name="Woyke T."/>
        </authorList>
    </citation>
    <scope>NUCLEOTIDE SEQUENCE</scope>
    <source>
        <strain evidence="4">GVMAG-S-1038524-41</strain>
    </source>
</reference>
<evidence type="ECO:0000256" key="2">
    <source>
        <dbReference type="SAM" id="MobiDB-lite"/>
    </source>
</evidence>
<keyword evidence="3" id="KW-1133">Transmembrane helix</keyword>
<feature type="compositionally biased region" description="Acidic residues" evidence="2">
    <location>
        <begin position="113"/>
        <end position="122"/>
    </location>
</feature>
<sequence length="165" mass="18987">MSKLLENKQIIHIATEIVALIGIIFYFSSKNKKLLEHIEDLSQRLEDQEDLIQKHEQIIRQLVQAVNNRGHPPSPSSQPSKPKHVKRKKTPSPPKRPLARPQRQPDKPHVSFEDNEEVEETYEPQPVKSAAVVEEYSSDEDSDLDAEIADELEELQEQDGLKKRN</sequence>
<feature type="region of interest" description="Disordered" evidence="2">
    <location>
        <begin position="65"/>
        <end position="144"/>
    </location>
</feature>
<keyword evidence="3" id="KW-0472">Membrane</keyword>
<accession>A0A6C0JS92</accession>
<keyword evidence="1" id="KW-0175">Coiled coil</keyword>
<feature type="transmembrane region" description="Helical" evidence="3">
    <location>
        <begin position="9"/>
        <end position="27"/>
    </location>
</feature>
<keyword evidence="3" id="KW-0812">Transmembrane</keyword>
<evidence type="ECO:0000313" key="4">
    <source>
        <dbReference type="EMBL" id="QHU06758.1"/>
    </source>
</evidence>
<evidence type="ECO:0000256" key="3">
    <source>
        <dbReference type="SAM" id="Phobius"/>
    </source>
</evidence>
<proteinExistence type="predicted"/>
<organism evidence="4">
    <name type="scientific">viral metagenome</name>
    <dbReference type="NCBI Taxonomy" id="1070528"/>
    <lineage>
        <taxon>unclassified sequences</taxon>
        <taxon>metagenomes</taxon>
        <taxon>organismal metagenomes</taxon>
    </lineage>
</organism>
<protein>
    <submittedName>
        <fullName evidence="4">Uncharacterized protein</fullName>
    </submittedName>
</protein>
<evidence type="ECO:0000256" key="1">
    <source>
        <dbReference type="SAM" id="Coils"/>
    </source>
</evidence>